<accession>A0ABP8GYI6</accession>
<reference evidence="3" key="1">
    <citation type="journal article" date="2019" name="Int. J. Syst. Evol. Microbiol.">
        <title>The Global Catalogue of Microorganisms (GCM) 10K type strain sequencing project: providing services to taxonomists for standard genome sequencing and annotation.</title>
        <authorList>
            <consortium name="The Broad Institute Genomics Platform"/>
            <consortium name="The Broad Institute Genome Sequencing Center for Infectious Disease"/>
            <person name="Wu L."/>
            <person name="Ma J."/>
        </authorList>
    </citation>
    <scope>NUCLEOTIDE SEQUENCE [LARGE SCALE GENOMIC DNA]</scope>
    <source>
        <strain evidence="3">JCM 17705</strain>
    </source>
</reference>
<keyword evidence="1" id="KW-0812">Transmembrane</keyword>
<protein>
    <submittedName>
        <fullName evidence="2">Uncharacterized protein</fullName>
    </submittedName>
</protein>
<keyword evidence="1" id="KW-0472">Membrane</keyword>
<keyword evidence="3" id="KW-1185">Reference proteome</keyword>
<dbReference type="RefSeq" id="WP_345212732.1">
    <property type="nucleotide sequence ID" value="NZ_BAABFT010000011.1"/>
</dbReference>
<organism evidence="2 3">
    <name type="scientific">Mucilaginibacter gynuensis</name>
    <dbReference type="NCBI Taxonomy" id="1302236"/>
    <lineage>
        <taxon>Bacteria</taxon>
        <taxon>Pseudomonadati</taxon>
        <taxon>Bacteroidota</taxon>
        <taxon>Sphingobacteriia</taxon>
        <taxon>Sphingobacteriales</taxon>
        <taxon>Sphingobacteriaceae</taxon>
        <taxon>Mucilaginibacter</taxon>
    </lineage>
</organism>
<dbReference type="EMBL" id="BAABFT010000011">
    <property type="protein sequence ID" value="GAA4331826.1"/>
    <property type="molecule type" value="Genomic_DNA"/>
</dbReference>
<feature type="transmembrane region" description="Helical" evidence="1">
    <location>
        <begin position="45"/>
        <end position="64"/>
    </location>
</feature>
<comment type="caution">
    <text evidence="2">The sequence shown here is derived from an EMBL/GenBank/DDBJ whole genome shotgun (WGS) entry which is preliminary data.</text>
</comment>
<evidence type="ECO:0000256" key="1">
    <source>
        <dbReference type="SAM" id="Phobius"/>
    </source>
</evidence>
<sequence>MWKKIRSNRDPKYTLLSELAKELKPWIDPVKKWLVKKIHNHPKPLFFAMAISLGLSLLLSFTVFRQINNEASLTRQNEPRYVKPGLDSVVTIAEQLQQVLALREMVERLIAKKKLSSKDSLQLDSALNRLQDSHSTQ</sequence>
<dbReference type="Proteomes" id="UP001500582">
    <property type="component" value="Unassembled WGS sequence"/>
</dbReference>
<evidence type="ECO:0000313" key="2">
    <source>
        <dbReference type="EMBL" id="GAA4331826.1"/>
    </source>
</evidence>
<keyword evidence="1" id="KW-1133">Transmembrane helix</keyword>
<name>A0ABP8GYI6_9SPHI</name>
<gene>
    <name evidence="2" type="ORF">GCM10023149_37830</name>
</gene>
<proteinExistence type="predicted"/>
<evidence type="ECO:0000313" key="3">
    <source>
        <dbReference type="Proteomes" id="UP001500582"/>
    </source>
</evidence>